<gene>
    <name evidence="1" type="ORF">PsorP6_013488</name>
</gene>
<comment type="caution">
    <text evidence="1">The sequence shown here is derived from an EMBL/GenBank/DDBJ whole genome shotgun (WGS) entry which is preliminary data.</text>
</comment>
<dbReference type="EMBL" id="CM047588">
    <property type="protein sequence ID" value="KAI9905338.1"/>
    <property type="molecule type" value="Genomic_DNA"/>
</dbReference>
<proteinExistence type="predicted"/>
<name>A0ACC0VHK7_9STRA</name>
<sequence>MRYAHPPIVLIDFLATFVSSVGIEAYVHCFELCVKGRWVGSSLGEVFANEFRTLSTDYWTQAVELGLVQHRHEPNVHLETKLTPLSCLSKSWIHFETDELLVVNKPSGIPVHPTGNFHNNTLTHVLRHDYLGTTIDEAKRKCVQLFPVHRLDRLTSRLVLLAKSADKARSLTAEFTATSSLESSTDRCVKKFFVARVRGAFPIEKTSFLHVEGLRSGLVKIEENRNGYWRVTAPIGLKSPREGHMPCVTDASDFKLCISLLRRRGEVVNGESIIRVHLQHLGFPLANDPLYGRIVLKDSAIPLQVVKNTREVSSTEAVNYANEHMAKRCLRVCDIGTATSLEALVIDEQNTVLWLHSYRFESAHCSFQVPLPLGASLSSP</sequence>
<accession>A0ACC0VHK7</accession>
<keyword evidence="2" id="KW-1185">Reference proteome</keyword>
<protein>
    <submittedName>
        <fullName evidence="1">Uncharacterized protein</fullName>
    </submittedName>
</protein>
<evidence type="ECO:0000313" key="1">
    <source>
        <dbReference type="EMBL" id="KAI9905338.1"/>
    </source>
</evidence>
<evidence type="ECO:0000313" key="2">
    <source>
        <dbReference type="Proteomes" id="UP001163321"/>
    </source>
</evidence>
<reference evidence="1 2" key="1">
    <citation type="journal article" date="2022" name="bioRxiv">
        <title>The genome of the oomycete Peronosclerospora sorghi, a cosmopolitan pathogen of maize and sorghum, is inflated with dispersed pseudogenes.</title>
        <authorList>
            <person name="Fletcher K."/>
            <person name="Martin F."/>
            <person name="Isakeit T."/>
            <person name="Cavanaugh K."/>
            <person name="Magill C."/>
            <person name="Michelmore R."/>
        </authorList>
    </citation>
    <scope>NUCLEOTIDE SEQUENCE [LARGE SCALE GENOMIC DNA]</scope>
    <source>
        <strain evidence="1">P6</strain>
    </source>
</reference>
<organism evidence="1 2">
    <name type="scientific">Peronosclerospora sorghi</name>
    <dbReference type="NCBI Taxonomy" id="230839"/>
    <lineage>
        <taxon>Eukaryota</taxon>
        <taxon>Sar</taxon>
        <taxon>Stramenopiles</taxon>
        <taxon>Oomycota</taxon>
        <taxon>Peronosporomycetes</taxon>
        <taxon>Peronosporales</taxon>
        <taxon>Peronosporaceae</taxon>
        <taxon>Peronosclerospora</taxon>
    </lineage>
</organism>
<dbReference type="Proteomes" id="UP001163321">
    <property type="component" value="Chromosome 9"/>
</dbReference>